<dbReference type="InterPro" id="IPR004358">
    <property type="entry name" value="Sig_transdc_His_kin-like_C"/>
</dbReference>
<feature type="modified residue" description="4-aspartylphosphate" evidence="5">
    <location>
        <position position="1251"/>
    </location>
</feature>
<dbReference type="InterPro" id="IPR000014">
    <property type="entry name" value="PAS"/>
</dbReference>
<feature type="domain" description="PAS" evidence="9">
    <location>
        <begin position="139"/>
        <end position="182"/>
    </location>
</feature>
<dbReference type="EC" id="2.7.13.3" evidence="2"/>
<evidence type="ECO:0000256" key="5">
    <source>
        <dbReference type="PROSITE-ProRule" id="PRU00169"/>
    </source>
</evidence>
<dbReference type="Pfam" id="PF08448">
    <property type="entry name" value="PAS_4"/>
    <property type="match status" value="1"/>
</dbReference>
<dbReference type="RefSeq" id="WP_209941114.1">
    <property type="nucleotide sequence ID" value="NZ_JAGGJU010000001.1"/>
</dbReference>
<evidence type="ECO:0000259" key="7">
    <source>
        <dbReference type="PROSITE" id="PS50109"/>
    </source>
</evidence>
<dbReference type="SMART" id="SM00387">
    <property type="entry name" value="HATPase_c"/>
    <property type="match status" value="1"/>
</dbReference>
<keyword evidence="6" id="KW-0175">Coiled coil</keyword>
<gene>
    <name evidence="10" type="ORF">J2Z17_000030</name>
</gene>
<protein>
    <recommendedName>
        <fullName evidence="2">histidine kinase</fullName>
        <ecNumber evidence="2">2.7.13.3</ecNumber>
    </recommendedName>
</protein>
<dbReference type="CDD" id="cd17546">
    <property type="entry name" value="REC_hyHK_CKI1_RcsC-like"/>
    <property type="match status" value="1"/>
</dbReference>
<dbReference type="CDD" id="cd00130">
    <property type="entry name" value="PAS"/>
    <property type="match status" value="4"/>
</dbReference>
<dbReference type="PRINTS" id="PR00344">
    <property type="entry name" value="BCTRLSENSOR"/>
</dbReference>
<evidence type="ECO:0000313" key="10">
    <source>
        <dbReference type="EMBL" id="MBP1848613.1"/>
    </source>
</evidence>
<dbReference type="Gene3D" id="3.40.50.2300">
    <property type="match status" value="2"/>
</dbReference>
<dbReference type="SMART" id="SM00448">
    <property type="entry name" value="REC"/>
    <property type="match status" value="2"/>
</dbReference>
<dbReference type="Gene3D" id="3.30.450.20">
    <property type="entry name" value="PAS domain"/>
    <property type="match status" value="5"/>
</dbReference>
<feature type="domain" description="Histidine kinase" evidence="7">
    <location>
        <begin position="803"/>
        <end position="1023"/>
    </location>
</feature>
<dbReference type="InterPro" id="IPR003594">
    <property type="entry name" value="HATPase_dom"/>
</dbReference>
<comment type="caution">
    <text evidence="10">The sequence shown here is derived from an EMBL/GenBank/DDBJ whole genome shotgun (WGS) entry which is preliminary data.</text>
</comment>
<feature type="coiled-coil region" evidence="6">
    <location>
        <begin position="253"/>
        <end position="280"/>
    </location>
</feature>
<dbReference type="Pfam" id="PF00512">
    <property type="entry name" value="HisKA"/>
    <property type="match status" value="1"/>
</dbReference>
<proteinExistence type="predicted"/>
<keyword evidence="11" id="KW-1185">Reference proteome</keyword>
<evidence type="ECO:0000313" key="11">
    <source>
        <dbReference type="Proteomes" id="UP000759443"/>
    </source>
</evidence>
<dbReference type="InterPro" id="IPR036097">
    <property type="entry name" value="HisK_dim/P_sf"/>
</dbReference>
<dbReference type="InterPro" id="IPR035965">
    <property type="entry name" value="PAS-like_dom_sf"/>
</dbReference>
<dbReference type="SMART" id="SM00091">
    <property type="entry name" value="PAS"/>
    <property type="match status" value="5"/>
</dbReference>
<dbReference type="InterPro" id="IPR005467">
    <property type="entry name" value="His_kinase_dom"/>
</dbReference>
<dbReference type="Gene3D" id="1.10.287.130">
    <property type="match status" value="1"/>
</dbReference>
<organism evidence="10 11">
    <name type="scientific">Rhizobium halophytocola</name>
    <dbReference type="NCBI Taxonomy" id="735519"/>
    <lineage>
        <taxon>Bacteria</taxon>
        <taxon>Pseudomonadati</taxon>
        <taxon>Pseudomonadota</taxon>
        <taxon>Alphaproteobacteria</taxon>
        <taxon>Hyphomicrobiales</taxon>
        <taxon>Rhizobiaceae</taxon>
        <taxon>Rhizobium/Agrobacterium group</taxon>
        <taxon>Rhizobium</taxon>
    </lineage>
</organism>
<reference evidence="10 11" key="1">
    <citation type="submission" date="2021-03" db="EMBL/GenBank/DDBJ databases">
        <title>Genomic Encyclopedia of Type Strains, Phase IV (KMG-IV): sequencing the most valuable type-strain genomes for metagenomic binning, comparative biology and taxonomic classification.</title>
        <authorList>
            <person name="Goeker M."/>
        </authorList>
    </citation>
    <scope>NUCLEOTIDE SEQUENCE [LARGE SCALE GENOMIC DNA]</scope>
    <source>
        <strain evidence="10 11">DSM 21600</strain>
    </source>
</reference>
<dbReference type="Pfam" id="PF00989">
    <property type="entry name" value="PAS"/>
    <property type="match status" value="1"/>
</dbReference>
<dbReference type="Pfam" id="PF12860">
    <property type="entry name" value="PAS_7"/>
    <property type="match status" value="3"/>
</dbReference>
<sequence length="1334" mass="146164">MTADGRLLDLVRTKIADLQVPACIKDCELRYVAVNAAYARLFGRAITSFTGLPSEMIRPGQAGRQDCERRALVFNEECLFALPGREADGEPGMSVERFITEDDGLYLFERVMPGAEDAGSAPLGRSVLDTVAKAAGRVGDAMFAEVLEEVPAPIYVRDDAHGMVFANRAFRELSGLSIERLLACTEQQAFGASGEGPHQRNAEVLRTGRTTESEEIFPAPGGRSVPVISRRSRIVGPDGRNYVLGTLTDISALKSREARLIEAKRQARELQTRLESLLQSLPVGILILDRGLRIEYANGALFEMAGLDAGLEVLGWSFRDFIAYNHRRSVNDRTTEDVEQLFTERLRQLSEQSEPQSWYWKGASGTVLAASACKLDTGQYLVAYSDVSALRQREEESELFRSTIEQIPVPVFIRDAHHELVFVNKAYEDLLGGSRERLLGQTQKEMFPERSEKFVEETSEVLAGGVALEKTENFQVAGKSLSVITRLGRVLTSNDRRYMVGSITDVSALKERQRELVATQQQLEALYSDLYMAFSALPVGVMVVNRQLVIEFANEKCAEIWSFASKQVLEGMPFRQFWEDNTTRGWGPWDDFETAWKRRCDTLAALEGTITDEMLFNDGKYLLRSSSRLNDDKVLLTYADLTDMRAKDQEISEARVQLERIGRILQDSVQAMAQGLLVVDDGRIVQSNDMAGRILGVPADVLQPGSSWQQAYALCSARGDFGDDPQAVLADWRARLSQSRGIAVTFLTANGTWVQMELTASGANVWMVLLTDITEQKKREEELERLLHLAKAADRTKSDFIANMSHEFRTPMNGVLGMAELLSRSDLDTRQKTFVDIIVKSGNALLTIINDILDFSRIDAGEMTLRRTNFDPVEAIEDVASLLSASAAEKNIELILSTPVGGRRLMSGDAGRFRQIATNLIGNAIKFTDRGHVRVVLESMPLGPDEDELTLIVEDTGFGIPAENIDAIFDKFSKIGITASNCDGPGLGLAITAGLVTLFDGKISVDSAPGRGSCFTVRLRLQAAQDRREQAPLPMMVAGARVMIVDDNPASGSAIAAQLSGFGFEAVTVEDGESALALLAMAAEEGVQIDAVVIDDDMPDLAGIDLVRLMRGDPKNDGIGVIMLTAMTVDGDELPFDGLNVQAHLMKPARAVSLRARLIDVIRGLRRNADRASKVAELPAIPLPCEPEAGEVAADTPSHLVDVLVADDNAINRIVFTQILEALGYSFEIVENGELAVAAWQSFNPGMILMDIDMPVMNGLDATAAIRGIEAAEGRPRVAIVAVTAHAEESDRQACLAAGMDDHLAKPVSPDMVQRKIDMWLHDQNNCEPRQAGG</sequence>
<feature type="domain" description="Response regulatory" evidence="8">
    <location>
        <begin position="1041"/>
        <end position="1162"/>
    </location>
</feature>
<dbReference type="PROSITE" id="PS50110">
    <property type="entry name" value="RESPONSE_REGULATORY"/>
    <property type="match status" value="2"/>
</dbReference>
<dbReference type="PROSITE" id="PS50112">
    <property type="entry name" value="PAS"/>
    <property type="match status" value="2"/>
</dbReference>
<feature type="domain" description="Response regulatory" evidence="8">
    <location>
        <begin position="1202"/>
        <end position="1321"/>
    </location>
</feature>
<dbReference type="SUPFAM" id="SSF55785">
    <property type="entry name" value="PYP-like sensor domain (PAS domain)"/>
    <property type="match status" value="5"/>
</dbReference>
<dbReference type="InterPro" id="IPR001789">
    <property type="entry name" value="Sig_transdc_resp-reg_receiver"/>
</dbReference>
<dbReference type="InterPro" id="IPR036890">
    <property type="entry name" value="HATPase_C_sf"/>
</dbReference>
<evidence type="ECO:0000256" key="6">
    <source>
        <dbReference type="SAM" id="Coils"/>
    </source>
</evidence>
<dbReference type="Proteomes" id="UP000759443">
    <property type="component" value="Unassembled WGS sequence"/>
</dbReference>
<keyword evidence="3 5" id="KW-0597">Phosphoprotein</keyword>
<dbReference type="EMBL" id="JAGGJU010000001">
    <property type="protein sequence ID" value="MBP1848613.1"/>
    <property type="molecule type" value="Genomic_DNA"/>
</dbReference>
<dbReference type="PANTHER" id="PTHR45339:SF1">
    <property type="entry name" value="HYBRID SIGNAL TRANSDUCTION HISTIDINE KINASE J"/>
    <property type="match status" value="1"/>
</dbReference>
<feature type="modified residue" description="4-aspartylphosphate" evidence="5">
    <location>
        <position position="1095"/>
    </location>
</feature>
<evidence type="ECO:0000259" key="9">
    <source>
        <dbReference type="PROSITE" id="PS50112"/>
    </source>
</evidence>
<evidence type="ECO:0000256" key="2">
    <source>
        <dbReference type="ARBA" id="ARBA00012438"/>
    </source>
</evidence>
<dbReference type="CDD" id="cd00156">
    <property type="entry name" value="REC"/>
    <property type="match status" value="1"/>
</dbReference>
<dbReference type="SMART" id="SM00388">
    <property type="entry name" value="HisKA"/>
    <property type="match status" value="1"/>
</dbReference>
<dbReference type="PANTHER" id="PTHR45339">
    <property type="entry name" value="HYBRID SIGNAL TRANSDUCTION HISTIDINE KINASE J"/>
    <property type="match status" value="1"/>
</dbReference>
<dbReference type="NCBIfam" id="TIGR00229">
    <property type="entry name" value="sensory_box"/>
    <property type="match status" value="2"/>
</dbReference>
<dbReference type="SUPFAM" id="SSF52172">
    <property type="entry name" value="CheY-like"/>
    <property type="match status" value="2"/>
</dbReference>
<dbReference type="InterPro" id="IPR011006">
    <property type="entry name" value="CheY-like_superfamily"/>
</dbReference>
<feature type="domain" description="PAS" evidence="9">
    <location>
        <begin position="396"/>
        <end position="465"/>
    </location>
</feature>
<dbReference type="InterPro" id="IPR013767">
    <property type="entry name" value="PAS_fold"/>
</dbReference>
<dbReference type="CDD" id="cd16922">
    <property type="entry name" value="HATPase_EvgS-ArcB-TorS-like"/>
    <property type="match status" value="1"/>
</dbReference>
<dbReference type="Gene3D" id="3.30.565.10">
    <property type="entry name" value="Histidine kinase-like ATPase, C-terminal domain"/>
    <property type="match status" value="1"/>
</dbReference>
<name>A0ABS4DSE0_9HYPH</name>
<evidence type="ECO:0000256" key="3">
    <source>
        <dbReference type="ARBA" id="ARBA00022553"/>
    </source>
</evidence>
<dbReference type="SUPFAM" id="SSF47384">
    <property type="entry name" value="Homodimeric domain of signal transducing histidine kinase"/>
    <property type="match status" value="1"/>
</dbReference>
<evidence type="ECO:0000256" key="4">
    <source>
        <dbReference type="ARBA" id="ARBA00023012"/>
    </source>
</evidence>
<keyword evidence="4" id="KW-0902">Two-component regulatory system</keyword>
<comment type="catalytic activity">
    <reaction evidence="1">
        <text>ATP + protein L-histidine = ADP + protein N-phospho-L-histidine.</text>
        <dbReference type="EC" id="2.7.13.3"/>
    </reaction>
</comment>
<evidence type="ECO:0000256" key="1">
    <source>
        <dbReference type="ARBA" id="ARBA00000085"/>
    </source>
</evidence>
<evidence type="ECO:0000259" key="8">
    <source>
        <dbReference type="PROSITE" id="PS50110"/>
    </source>
</evidence>
<accession>A0ABS4DSE0</accession>
<dbReference type="PROSITE" id="PS50109">
    <property type="entry name" value="HIS_KIN"/>
    <property type="match status" value="1"/>
</dbReference>
<dbReference type="Pfam" id="PF00072">
    <property type="entry name" value="Response_reg"/>
    <property type="match status" value="2"/>
</dbReference>
<dbReference type="Pfam" id="PF02518">
    <property type="entry name" value="HATPase_c"/>
    <property type="match status" value="1"/>
</dbReference>
<dbReference type="InterPro" id="IPR013656">
    <property type="entry name" value="PAS_4"/>
</dbReference>
<dbReference type="CDD" id="cd00082">
    <property type="entry name" value="HisKA"/>
    <property type="match status" value="1"/>
</dbReference>
<dbReference type="InterPro" id="IPR003661">
    <property type="entry name" value="HisK_dim/P_dom"/>
</dbReference>
<dbReference type="SUPFAM" id="SSF55874">
    <property type="entry name" value="ATPase domain of HSP90 chaperone/DNA topoisomerase II/histidine kinase"/>
    <property type="match status" value="1"/>
</dbReference>